<sequence length="79" mass="8710">MSDFGKTPAYPQSVFYDHARDQVTASYAYGAEIGMNMQQHVWLSLLCACLADGQTRAANAKQFADEALPLALKRLEELA</sequence>
<accession>A0A1R1JVT3</accession>
<evidence type="ECO:0000313" key="2">
    <source>
        <dbReference type="Proteomes" id="UP000187251"/>
    </source>
</evidence>
<reference evidence="1 2" key="1">
    <citation type="submission" date="2016-09" db="EMBL/GenBank/DDBJ databases">
        <title>Phylogenomics of Achromobacter.</title>
        <authorList>
            <person name="Jeukens J."/>
            <person name="Freschi L."/>
            <person name="Vincent A.T."/>
            <person name="Emond-Rheault J.-G."/>
            <person name="Kukavica-Ibrulj I."/>
            <person name="Charette S.J."/>
            <person name="Levesque R.C."/>
        </authorList>
    </citation>
    <scope>NUCLEOTIDE SEQUENCE [LARGE SCALE GENOMIC DNA]</scope>
    <source>
        <strain evidence="1 2">AUS488</strain>
    </source>
</reference>
<comment type="caution">
    <text evidence="1">The sequence shown here is derived from an EMBL/GenBank/DDBJ whole genome shotgun (WGS) entry which is preliminary data.</text>
</comment>
<dbReference type="Proteomes" id="UP000187251">
    <property type="component" value="Unassembled WGS sequence"/>
</dbReference>
<protein>
    <submittedName>
        <fullName evidence="1">Uncharacterized protein</fullName>
    </submittedName>
</protein>
<dbReference type="AlphaFoldDB" id="A0A1R1JVT3"/>
<dbReference type="RefSeq" id="WP_076410886.1">
    <property type="nucleotide sequence ID" value="NZ_MJMN01000009.1"/>
</dbReference>
<gene>
    <name evidence="1" type="ORF">BIZ92_23340</name>
</gene>
<name>A0A1R1JVT3_ALCXX</name>
<dbReference type="OrthoDB" id="8690106at2"/>
<proteinExistence type="predicted"/>
<organism evidence="1 2">
    <name type="scientific">Alcaligenes xylosoxydans xylosoxydans</name>
    <name type="common">Achromobacter xylosoxidans</name>
    <dbReference type="NCBI Taxonomy" id="85698"/>
    <lineage>
        <taxon>Bacteria</taxon>
        <taxon>Pseudomonadati</taxon>
        <taxon>Pseudomonadota</taxon>
        <taxon>Betaproteobacteria</taxon>
        <taxon>Burkholderiales</taxon>
        <taxon>Alcaligenaceae</taxon>
        <taxon>Achromobacter</taxon>
    </lineage>
</organism>
<dbReference type="EMBL" id="MJMN01000009">
    <property type="protein sequence ID" value="OMG89749.1"/>
    <property type="molecule type" value="Genomic_DNA"/>
</dbReference>
<evidence type="ECO:0000313" key="1">
    <source>
        <dbReference type="EMBL" id="OMG89749.1"/>
    </source>
</evidence>